<dbReference type="AlphaFoldDB" id="A0ABD0YSZ1"/>
<sequence length="111" mass="12023">MASKRRNMFHKNKTQETTEEGALSPCRARRPDDRIYPGDEESETEGVRVRGSERERGEAASVRSASRLAPEDQWGTGTPPQPPPPPPLLQILRYSSTAPIGILLAVGGGGS</sequence>
<proteinExistence type="predicted"/>
<feature type="compositionally biased region" description="Basic residues" evidence="1">
    <location>
        <begin position="1"/>
        <end position="12"/>
    </location>
</feature>
<dbReference type="EMBL" id="JBFDAA010000003">
    <property type="protein sequence ID" value="KAL1139080.1"/>
    <property type="molecule type" value="Genomic_DNA"/>
</dbReference>
<accession>A0ABD0YSZ1</accession>
<protein>
    <submittedName>
        <fullName evidence="2">Uncharacterized protein</fullName>
    </submittedName>
</protein>
<feature type="compositionally biased region" description="Pro residues" evidence="1">
    <location>
        <begin position="79"/>
        <end position="88"/>
    </location>
</feature>
<comment type="caution">
    <text evidence="2">The sequence shown here is derived from an EMBL/GenBank/DDBJ whole genome shotgun (WGS) entry which is preliminary data.</text>
</comment>
<evidence type="ECO:0000256" key="1">
    <source>
        <dbReference type="SAM" id="MobiDB-lite"/>
    </source>
</evidence>
<evidence type="ECO:0000313" key="2">
    <source>
        <dbReference type="EMBL" id="KAL1139080.1"/>
    </source>
</evidence>
<reference evidence="2 3" key="1">
    <citation type="submission" date="2024-07" db="EMBL/GenBank/DDBJ databases">
        <title>Chromosome-level genome assembly of the water stick insect Ranatra chinensis (Heteroptera: Nepidae).</title>
        <authorList>
            <person name="Liu X."/>
        </authorList>
    </citation>
    <scope>NUCLEOTIDE SEQUENCE [LARGE SCALE GENOMIC DNA]</scope>
    <source>
        <strain evidence="2">Cailab_2021Rc</strain>
        <tissue evidence="2">Muscle</tissue>
    </source>
</reference>
<evidence type="ECO:0000313" key="3">
    <source>
        <dbReference type="Proteomes" id="UP001558652"/>
    </source>
</evidence>
<name>A0ABD0YSZ1_9HEMI</name>
<dbReference type="Proteomes" id="UP001558652">
    <property type="component" value="Unassembled WGS sequence"/>
</dbReference>
<feature type="compositionally biased region" description="Basic and acidic residues" evidence="1">
    <location>
        <begin position="45"/>
        <end position="58"/>
    </location>
</feature>
<keyword evidence="3" id="KW-1185">Reference proteome</keyword>
<organism evidence="2 3">
    <name type="scientific">Ranatra chinensis</name>
    <dbReference type="NCBI Taxonomy" id="642074"/>
    <lineage>
        <taxon>Eukaryota</taxon>
        <taxon>Metazoa</taxon>
        <taxon>Ecdysozoa</taxon>
        <taxon>Arthropoda</taxon>
        <taxon>Hexapoda</taxon>
        <taxon>Insecta</taxon>
        <taxon>Pterygota</taxon>
        <taxon>Neoptera</taxon>
        <taxon>Paraneoptera</taxon>
        <taxon>Hemiptera</taxon>
        <taxon>Heteroptera</taxon>
        <taxon>Panheteroptera</taxon>
        <taxon>Nepomorpha</taxon>
        <taxon>Nepidae</taxon>
        <taxon>Ranatrinae</taxon>
        <taxon>Ranatra</taxon>
    </lineage>
</organism>
<gene>
    <name evidence="2" type="ORF">AAG570_009141</name>
</gene>
<feature type="region of interest" description="Disordered" evidence="1">
    <location>
        <begin position="1"/>
        <end position="90"/>
    </location>
</feature>